<evidence type="ECO:0000313" key="5">
    <source>
        <dbReference type="Proteomes" id="UP000438429"/>
    </source>
</evidence>
<sequence>MIRSLLTKSFRCLPPSQEEANGNDSGTWSPGFPELRVRPDPSKIQCSLLFMVKGLEEVLEDQRSNLNPGAVALHGALERAIFNARMLANCVNHTLGWQCDFPPPAPAMPTGHLFQRIQWSCTLLQAARGYLKWLQHQFSLHCSKATGKGEGKVHVATHPRYLEASGYLP</sequence>
<name>A0A2U9BVM7_SCOMX</name>
<evidence type="ECO:0000313" key="4">
    <source>
        <dbReference type="Proteomes" id="UP000246464"/>
    </source>
</evidence>
<gene>
    <name evidence="3" type="ORF">F2P81_014306</name>
    <name evidence="2" type="ORF">SMAX5B_010423</name>
</gene>
<accession>A0A2U9BVM7</accession>
<dbReference type="InterPro" id="IPR009079">
    <property type="entry name" value="4_helix_cytokine-like_core"/>
</dbReference>
<protein>
    <submittedName>
        <fullName evidence="2">Uncharacterized protein</fullName>
    </submittedName>
</protein>
<dbReference type="EMBL" id="CP026251">
    <property type="protein sequence ID" value="AWP07559.1"/>
    <property type="molecule type" value="Genomic_DNA"/>
</dbReference>
<dbReference type="EMBL" id="VEVO01000012">
    <property type="protein sequence ID" value="KAF0034240.1"/>
    <property type="molecule type" value="Genomic_DNA"/>
</dbReference>
<evidence type="ECO:0000256" key="1">
    <source>
        <dbReference type="SAM" id="MobiDB-lite"/>
    </source>
</evidence>
<evidence type="ECO:0000313" key="3">
    <source>
        <dbReference type="EMBL" id="KAF0034240.1"/>
    </source>
</evidence>
<dbReference type="AlphaFoldDB" id="A0A2U9BVM7"/>
<evidence type="ECO:0000313" key="2">
    <source>
        <dbReference type="EMBL" id="AWP07559.1"/>
    </source>
</evidence>
<feature type="region of interest" description="Disordered" evidence="1">
    <location>
        <begin position="14"/>
        <end position="34"/>
    </location>
</feature>
<dbReference type="Proteomes" id="UP000246464">
    <property type="component" value="Chromosome 9"/>
</dbReference>
<proteinExistence type="predicted"/>
<reference evidence="2 4" key="1">
    <citation type="submission" date="2017-12" db="EMBL/GenBank/DDBJ databases">
        <title>Integrating genomic resources of turbot (Scophthalmus maximus) in depth evaluation of genetic and physical mapping variation across individuals.</title>
        <authorList>
            <person name="Martinez P."/>
        </authorList>
    </citation>
    <scope>NUCLEOTIDE SEQUENCE [LARGE SCALE GENOMIC DNA]</scope>
</reference>
<reference evidence="3 5" key="2">
    <citation type="submission" date="2019-06" db="EMBL/GenBank/DDBJ databases">
        <title>Draft genomes of female and male turbot (Scophthalmus maximus).</title>
        <authorList>
            <person name="Xu H."/>
            <person name="Xu X.-W."/>
            <person name="Shao C."/>
            <person name="Chen S."/>
        </authorList>
    </citation>
    <scope>NUCLEOTIDE SEQUENCE [LARGE SCALE GENOMIC DNA]</scope>
    <source>
        <strain evidence="3">Ysfricsl-2016a</strain>
        <tissue evidence="3">Blood</tissue>
    </source>
</reference>
<organism evidence="2 4">
    <name type="scientific">Scophthalmus maximus</name>
    <name type="common">Turbot</name>
    <name type="synonym">Psetta maxima</name>
    <dbReference type="NCBI Taxonomy" id="52904"/>
    <lineage>
        <taxon>Eukaryota</taxon>
        <taxon>Metazoa</taxon>
        <taxon>Chordata</taxon>
        <taxon>Craniata</taxon>
        <taxon>Vertebrata</taxon>
        <taxon>Euteleostomi</taxon>
        <taxon>Actinopterygii</taxon>
        <taxon>Neopterygii</taxon>
        <taxon>Teleostei</taxon>
        <taxon>Neoteleostei</taxon>
        <taxon>Acanthomorphata</taxon>
        <taxon>Carangaria</taxon>
        <taxon>Pleuronectiformes</taxon>
        <taxon>Pleuronectoidei</taxon>
        <taxon>Scophthalmidae</taxon>
        <taxon>Scophthalmus</taxon>
    </lineage>
</organism>
<dbReference type="Proteomes" id="UP000438429">
    <property type="component" value="Unassembled WGS sequence"/>
</dbReference>
<dbReference type="Gene3D" id="1.20.1250.10">
    <property type="match status" value="1"/>
</dbReference>
<feature type="compositionally biased region" description="Polar residues" evidence="1">
    <location>
        <begin position="18"/>
        <end position="28"/>
    </location>
</feature>
<dbReference type="SUPFAM" id="SSF47266">
    <property type="entry name" value="4-helical cytokines"/>
    <property type="match status" value="1"/>
</dbReference>
<keyword evidence="4" id="KW-1185">Reference proteome</keyword>